<gene>
    <name evidence="2" type="ORF">OWR29_43895</name>
</gene>
<feature type="compositionally biased region" description="Low complexity" evidence="1">
    <location>
        <begin position="27"/>
        <end position="36"/>
    </location>
</feature>
<accession>A0ABT4BEL9</accession>
<feature type="compositionally biased region" description="Acidic residues" evidence="1">
    <location>
        <begin position="53"/>
        <end position="64"/>
    </location>
</feature>
<dbReference type="RefSeq" id="WP_267569577.1">
    <property type="nucleotide sequence ID" value="NZ_JAPNTZ010000023.1"/>
</dbReference>
<reference evidence="2" key="1">
    <citation type="submission" date="2022-11" db="EMBL/GenBank/DDBJ databases">
        <authorList>
            <person name="Somphong A."/>
            <person name="Phongsopitanun W."/>
        </authorList>
    </citation>
    <scope>NUCLEOTIDE SEQUENCE</scope>
    <source>
        <strain evidence="2">Pm04-4</strain>
    </source>
</reference>
<sequence length="64" mass="6620">MTETPNAGASTDQAVTGSGETDEFTTDRPPTADTPASGSSNKGINERRANLNEGEDENAPEPPD</sequence>
<dbReference type="EMBL" id="JAPNTZ010000023">
    <property type="protein sequence ID" value="MCY1144984.1"/>
    <property type="molecule type" value="Genomic_DNA"/>
</dbReference>
<keyword evidence="3" id="KW-1185">Reference proteome</keyword>
<protein>
    <submittedName>
        <fullName evidence="2">Uncharacterized protein</fullName>
    </submittedName>
</protein>
<comment type="caution">
    <text evidence="2">The sequence shown here is derived from an EMBL/GenBank/DDBJ whole genome shotgun (WGS) entry which is preliminary data.</text>
</comment>
<feature type="compositionally biased region" description="Polar residues" evidence="1">
    <location>
        <begin position="1"/>
        <end position="19"/>
    </location>
</feature>
<evidence type="ECO:0000313" key="3">
    <source>
        <dbReference type="Proteomes" id="UP001151002"/>
    </source>
</evidence>
<dbReference type="Proteomes" id="UP001151002">
    <property type="component" value="Unassembled WGS sequence"/>
</dbReference>
<proteinExistence type="predicted"/>
<organism evidence="2 3">
    <name type="scientific">Paractinoplanes pyxinae</name>
    <dbReference type="NCBI Taxonomy" id="2997416"/>
    <lineage>
        <taxon>Bacteria</taxon>
        <taxon>Bacillati</taxon>
        <taxon>Actinomycetota</taxon>
        <taxon>Actinomycetes</taxon>
        <taxon>Micromonosporales</taxon>
        <taxon>Micromonosporaceae</taxon>
        <taxon>Paractinoplanes</taxon>
    </lineage>
</organism>
<name>A0ABT4BEL9_9ACTN</name>
<evidence type="ECO:0000256" key="1">
    <source>
        <dbReference type="SAM" id="MobiDB-lite"/>
    </source>
</evidence>
<evidence type="ECO:0000313" key="2">
    <source>
        <dbReference type="EMBL" id="MCY1144984.1"/>
    </source>
</evidence>
<feature type="region of interest" description="Disordered" evidence="1">
    <location>
        <begin position="1"/>
        <end position="64"/>
    </location>
</feature>